<accession>A0A0E0M109</accession>
<proteinExistence type="predicted"/>
<protein>
    <submittedName>
        <fullName evidence="1">Uncharacterized protein</fullName>
    </submittedName>
</protein>
<evidence type="ECO:0000313" key="1">
    <source>
        <dbReference type="EnsemblPlants" id="OPUNC09G08270.1"/>
    </source>
</evidence>
<dbReference type="HOGENOM" id="CLU_1734463_0_0_1"/>
<reference evidence="1" key="2">
    <citation type="submission" date="2018-05" db="EMBL/GenBank/DDBJ databases">
        <title>OpunRS2 (Oryza punctata Reference Sequence Version 2).</title>
        <authorList>
            <person name="Zhang J."/>
            <person name="Kudrna D."/>
            <person name="Lee S."/>
            <person name="Talag J."/>
            <person name="Welchert J."/>
            <person name="Wing R.A."/>
        </authorList>
    </citation>
    <scope>NUCLEOTIDE SEQUENCE [LARGE SCALE GENOMIC DNA]</scope>
</reference>
<name>A0A0E0M109_ORYPU</name>
<reference evidence="1" key="1">
    <citation type="submission" date="2015-04" db="UniProtKB">
        <authorList>
            <consortium name="EnsemblPlants"/>
        </authorList>
    </citation>
    <scope>IDENTIFICATION</scope>
</reference>
<dbReference type="AlphaFoldDB" id="A0A0E0M109"/>
<dbReference type="Proteomes" id="UP000026962">
    <property type="component" value="Chromosome 9"/>
</dbReference>
<keyword evidence="2" id="KW-1185">Reference proteome</keyword>
<sequence>MMAKGMPHVHGKALCHTRPYSDDLSPIPRAREARDSLLNVRKCVGLGGPSPSLTFLARRFTQFDFYGIVLSNATNEHYLHGTSKASRLTDRWVGRNKISDAGPVAAKVGGEEGRGNQRRLKWALRRAGTPHIGTGSTAMHGRKEVGMAVTG</sequence>
<organism evidence="1">
    <name type="scientific">Oryza punctata</name>
    <name type="common">Red rice</name>
    <dbReference type="NCBI Taxonomy" id="4537"/>
    <lineage>
        <taxon>Eukaryota</taxon>
        <taxon>Viridiplantae</taxon>
        <taxon>Streptophyta</taxon>
        <taxon>Embryophyta</taxon>
        <taxon>Tracheophyta</taxon>
        <taxon>Spermatophyta</taxon>
        <taxon>Magnoliopsida</taxon>
        <taxon>Liliopsida</taxon>
        <taxon>Poales</taxon>
        <taxon>Poaceae</taxon>
        <taxon>BOP clade</taxon>
        <taxon>Oryzoideae</taxon>
        <taxon>Oryzeae</taxon>
        <taxon>Oryzinae</taxon>
        <taxon>Oryza</taxon>
    </lineage>
</organism>
<dbReference type="Gramene" id="OPUNC09G08270.1">
    <property type="protein sequence ID" value="OPUNC09G08270.1"/>
    <property type="gene ID" value="OPUNC09G08270"/>
</dbReference>
<evidence type="ECO:0000313" key="2">
    <source>
        <dbReference type="Proteomes" id="UP000026962"/>
    </source>
</evidence>
<dbReference type="EnsemblPlants" id="OPUNC09G08270.1">
    <property type="protein sequence ID" value="OPUNC09G08270.1"/>
    <property type="gene ID" value="OPUNC09G08270"/>
</dbReference>